<dbReference type="GO" id="GO:0009897">
    <property type="term" value="C:external side of plasma membrane"/>
    <property type="evidence" value="ECO:0007669"/>
    <property type="project" value="TreeGrafter"/>
</dbReference>
<evidence type="ECO:0000313" key="10">
    <source>
        <dbReference type="Ensembl" id="ENSSAUP00010017828.1"/>
    </source>
</evidence>
<name>A0A671UV71_SPAAU</name>
<feature type="transmembrane region" description="Helical" evidence="7">
    <location>
        <begin position="149"/>
        <end position="168"/>
    </location>
</feature>
<proteinExistence type="predicted"/>
<dbReference type="GO" id="GO:0050852">
    <property type="term" value="P:T cell receptor signaling pathway"/>
    <property type="evidence" value="ECO:0007669"/>
    <property type="project" value="TreeGrafter"/>
</dbReference>
<dbReference type="InterPro" id="IPR013783">
    <property type="entry name" value="Ig-like_fold"/>
</dbReference>
<dbReference type="Gene3D" id="2.60.40.10">
    <property type="entry name" value="Immunoglobulins"/>
    <property type="match status" value="1"/>
</dbReference>
<keyword evidence="7" id="KW-1133">Transmembrane helix</keyword>
<dbReference type="GO" id="GO:1903037">
    <property type="term" value="P:regulation of leukocyte cell-cell adhesion"/>
    <property type="evidence" value="ECO:0007669"/>
    <property type="project" value="UniProtKB-ARBA"/>
</dbReference>
<keyword evidence="5" id="KW-0325">Glycoprotein</keyword>
<dbReference type="OMA" id="CYINTYI"/>
<dbReference type="Pfam" id="PF07686">
    <property type="entry name" value="V-set"/>
    <property type="match status" value="1"/>
</dbReference>
<dbReference type="InterPro" id="IPR003599">
    <property type="entry name" value="Ig_sub"/>
</dbReference>
<keyword evidence="4" id="KW-1015">Disulfide bond</keyword>
<dbReference type="InterPro" id="IPR036179">
    <property type="entry name" value="Ig-like_dom_sf"/>
</dbReference>
<dbReference type="GO" id="GO:0005102">
    <property type="term" value="F:signaling receptor binding"/>
    <property type="evidence" value="ECO:0007669"/>
    <property type="project" value="TreeGrafter"/>
</dbReference>
<dbReference type="AlphaFoldDB" id="A0A671UV71"/>
<dbReference type="PANTHER" id="PTHR24100">
    <property type="entry name" value="BUTYROPHILIN"/>
    <property type="match status" value="1"/>
</dbReference>
<feature type="domain" description="Ig-like" evidence="9">
    <location>
        <begin position="18"/>
        <end position="120"/>
    </location>
</feature>
<organism evidence="10 11">
    <name type="scientific">Sparus aurata</name>
    <name type="common">Gilthead sea bream</name>
    <dbReference type="NCBI Taxonomy" id="8175"/>
    <lineage>
        <taxon>Eukaryota</taxon>
        <taxon>Metazoa</taxon>
        <taxon>Chordata</taxon>
        <taxon>Craniata</taxon>
        <taxon>Vertebrata</taxon>
        <taxon>Euteleostomi</taxon>
        <taxon>Actinopterygii</taxon>
        <taxon>Neopterygii</taxon>
        <taxon>Teleostei</taxon>
        <taxon>Neoteleostei</taxon>
        <taxon>Acanthomorphata</taxon>
        <taxon>Eupercaria</taxon>
        <taxon>Spariformes</taxon>
        <taxon>Sparidae</taxon>
        <taxon>Sparus</taxon>
    </lineage>
</organism>
<protein>
    <recommendedName>
        <fullName evidence="9">Ig-like domain-containing protein</fullName>
    </recommendedName>
</protein>
<dbReference type="InterPro" id="IPR013106">
    <property type="entry name" value="Ig_V-set"/>
</dbReference>
<evidence type="ECO:0000256" key="1">
    <source>
        <dbReference type="ARBA" id="ARBA00004370"/>
    </source>
</evidence>
<dbReference type="GO" id="GO:0001817">
    <property type="term" value="P:regulation of cytokine production"/>
    <property type="evidence" value="ECO:0007669"/>
    <property type="project" value="TreeGrafter"/>
</dbReference>
<reference evidence="10" key="2">
    <citation type="submission" date="2025-08" db="UniProtKB">
        <authorList>
            <consortium name="Ensembl"/>
        </authorList>
    </citation>
    <scope>IDENTIFICATION</scope>
</reference>
<dbReference type="InterPro" id="IPR007110">
    <property type="entry name" value="Ig-like_dom"/>
</dbReference>
<dbReference type="SUPFAM" id="SSF48726">
    <property type="entry name" value="Immunoglobulin"/>
    <property type="match status" value="1"/>
</dbReference>
<accession>A0A671UV71</accession>
<dbReference type="Proteomes" id="UP000472265">
    <property type="component" value="Chromosome 10"/>
</dbReference>
<dbReference type="PANTHER" id="PTHR24100:SF151">
    <property type="entry name" value="ICOS LIGAND"/>
    <property type="match status" value="1"/>
</dbReference>
<feature type="transmembrane region" description="Helical" evidence="7">
    <location>
        <begin position="180"/>
        <end position="199"/>
    </location>
</feature>
<keyword evidence="11" id="KW-1185">Reference proteome</keyword>
<keyword evidence="2 8" id="KW-0732">Signal</keyword>
<dbReference type="GO" id="GO:0050863">
    <property type="term" value="P:regulation of T cell activation"/>
    <property type="evidence" value="ECO:0007669"/>
    <property type="project" value="UniProtKB-ARBA"/>
</dbReference>
<sequence length="208" mass="23926">MHVFIWFGFWLFSLYSLPVTTGQSNLICSTQPIVAHAGDDVILSCRLDPPISASSRTVEWTKPGLDPEYIHVHQDGRLVYQSQNPLYNYRTALFVDQLINGNVSMKIFRVKTSDAGKYKCFLPSLWKETFIELKIEGDFMDPSSCTPCVAISVLLGVLFILTVVLWVWKWRQSKTGERKHLLNLFSNDFLSIILIVMTTNRDDHHKRE</sequence>
<feature type="signal peptide" evidence="8">
    <location>
        <begin position="1"/>
        <end position="22"/>
    </location>
</feature>
<dbReference type="Ensembl" id="ENSSAUT00010018850.1">
    <property type="protein sequence ID" value="ENSSAUP00010017828.1"/>
    <property type="gene ID" value="ENSSAUG00010008108.1"/>
</dbReference>
<comment type="subcellular location">
    <subcellularLocation>
        <location evidence="1">Membrane</location>
    </subcellularLocation>
</comment>
<evidence type="ECO:0000313" key="11">
    <source>
        <dbReference type="Proteomes" id="UP000472265"/>
    </source>
</evidence>
<keyword evidence="3 7" id="KW-0472">Membrane</keyword>
<evidence type="ECO:0000259" key="9">
    <source>
        <dbReference type="PROSITE" id="PS50835"/>
    </source>
</evidence>
<dbReference type="GeneTree" id="ENSGT01050000244843"/>
<dbReference type="InterPro" id="IPR050504">
    <property type="entry name" value="IgSF_BTN/MOG"/>
</dbReference>
<evidence type="ECO:0000256" key="7">
    <source>
        <dbReference type="SAM" id="Phobius"/>
    </source>
</evidence>
<feature type="chain" id="PRO_5025377874" description="Ig-like domain-containing protein" evidence="8">
    <location>
        <begin position="23"/>
        <end position="208"/>
    </location>
</feature>
<evidence type="ECO:0000256" key="5">
    <source>
        <dbReference type="ARBA" id="ARBA00023180"/>
    </source>
</evidence>
<dbReference type="InParanoid" id="A0A671UV71"/>
<evidence type="ECO:0000256" key="2">
    <source>
        <dbReference type="ARBA" id="ARBA00022729"/>
    </source>
</evidence>
<evidence type="ECO:0000256" key="3">
    <source>
        <dbReference type="ARBA" id="ARBA00023136"/>
    </source>
</evidence>
<evidence type="ECO:0000256" key="8">
    <source>
        <dbReference type="SAM" id="SignalP"/>
    </source>
</evidence>
<reference evidence="10" key="3">
    <citation type="submission" date="2025-09" db="UniProtKB">
        <authorList>
            <consortium name="Ensembl"/>
        </authorList>
    </citation>
    <scope>IDENTIFICATION</scope>
</reference>
<keyword evidence="6" id="KW-0393">Immunoglobulin domain</keyword>
<evidence type="ECO:0000256" key="4">
    <source>
        <dbReference type="ARBA" id="ARBA00023157"/>
    </source>
</evidence>
<dbReference type="PROSITE" id="PS50835">
    <property type="entry name" value="IG_LIKE"/>
    <property type="match status" value="1"/>
</dbReference>
<dbReference type="FunFam" id="2.60.40.10:FF:000142">
    <property type="entry name" value="V-set domain-containing T-cell activation inhibitor 1"/>
    <property type="match status" value="1"/>
</dbReference>
<reference evidence="10" key="1">
    <citation type="submission" date="2021-04" db="EMBL/GenBank/DDBJ databases">
        <authorList>
            <consortium name="Wellcome Sanger Institute Data Sharing"/>
        </authorList>
    </citation>
    <scope>NUCLEOTIDE SEQUENCE [LARGE SCALE GENOMIC DNA]</scope>
</reference>
<dbReference type="SMART" id="SM00409">
    <property type="entry name" value="IG"/>
    <property type="match status" value="1"/>
</dbReference>
<keyword evidence="7" id="KW-0812">Transmembrane</keyword>
<evidence type="ECO:0000256" key="6">
    <source>
        <dbReference type="ARBA" id="ARBA00023319"/>
    </source>
</evidence>